<accession>B6FZ07</accession>
<dbReference type="Gene3D" id="3.50.30.50">
    <property type="entry name" value="Putative cyclase"/>
    <property type="match status" value="1"/>
</dbReference>
<dbReference type="OrthoDB" id="9796085at2"/>
<dbReference type="Proteomes" id="UP000003178">
    <property type="component" value="Unassembled WGS sequence"/>
</dbReference>
<dbReference type="SUPFAM" id="SSF102198">
    <property type="entry name" value="Putative cyclase"/>
    <property type="match status" value="1"/>
</dbReference>
<evidence type="ECO:0000313" key="1">
    <source>
        <dbReference type="EMBL" id="EEA85253.1"/>
    </source>
</evidence>
<dbReference type="GO" id="GO:0019441">
    <property type="term" value="P:L-tryptophan catabolic process to kynurenine"/>
    <property type="evidence" value="ECO:0007669"/>
    <property type="project" value="InterPro"/>
</dbReference>
<dbReference type="eggNOG" id="COG1878">
    <property type="taxonomic scope" value="Bacteria"/>
</dbReference>
<protein>
    <submittedName>
        <fullName evidence="1">Putative cyclase</fullName>
    </submittedName>
</protein>
<dbReference type="InterPro" id="IPR007325">
    <property type="entry name" value="KFase/CYL"/>
</dbReference>
<dbReference type="AlphaFoldDB" id="B6FZ07"/>
<proteinExistence type="predicted"/>
<gene>
    <name evidence="1" type="ORF">CLOHIR_01111</name>
</gene>
<keyword evidence="2" id="KW-1185">Reference proteome</keyword>
<name>B6FZ07_PEPHT</name>
<reference evidence="1 2" key="2">
    <citation type="submission" date="2008-10" db="EMBL/GenBank/DDBJ databases">
        <title>Draft genome sequence of Clostridium hiranonis (DSM 13275).</title>
        <authorList>
            <person name="Sudarsanam P."/>
            <person name="Ley R."/>
            <person name="Guruge J."/>
            <person name="Turnbaugh P.J."/>
            <person name="Mahowald M."/>
            <person name="Liep D."/>
            <person name="Gordon J."/>
        </authorList>
    </citation>
    <scope>NUCLEOTIDE SEQUENCE [LARGE SCALE GENOMIC DNA]</scope>
    <source>
        <strain evidence="1 2">DSM 13275</strain>
    </source>
</reference>
<dbReference type="STRING" id="500633.CLOHIR_01111"/>
<dbReference type="InterPro" id="IPR037175">
    <property type="entry name" value="KFase_sf"/>
</dbReference>
<dbReference type="PANTHER" id="PTHR31118:SF12">
    <property type="entry name" value="CYCLASE-LIKE PROTEIN 2"/>
    <property type="match status" value="1"/>
</dbReference>
<dbReference type="HOGENOM" id="CLU_030671_3_0_9"/>
<dbReference type="RefSeq" id="WP_006440029.1">
    <property type="nucleotide sequence ID" value="NZ_DS995356.1"/>
</dbReference>
<dbReference type="GO" id="GO:0004061">
    <property type="term" value="F:arylformamidase activity"/>
    <property type="evidence" value="ECO:0007669"/>
    <property type="project" value="InterPro"/>
</dbReference>
<dbReference type="PANTHER" id="PTHR31118">
    <property type="entry name" value="CYCLASE-LIKE PROTEIN 2"/>
    <property type="match status" value="1"/>
</dbReference>
<evidence type="ECO:0000313" key="2">
    <source>
        <dbReference type="Proteomes" id="UP000003178"/>
    </source>
</evidence>
<dbReference type="EMBL" id="ABWP01000047">
    <property type="protein sequence ID" value="EEA85253.1"/>
    <property type="molecule type" value="Genomic_DNA"/>
</dbReference>
<dbReference type="Pfam" id="PF04199">
    <property type="entry name" value="Cyclase"/>
    <property type="match status" value="1"/>
</dbReference>
<sequence>MKAIDLTYTIKEEMTVFPGTEMPKLINTSNYEKDGFRETSISIYSHVGTHMDPPAHIYPDRTTLDEFPASQFIGKGLVIDCRDLNEGEDITLDCILKYGKKAEKVDFLLFNTGWDKYWGTDKYFGDYPCVNDDVLDYVLNGNYKGIGFDTIGIDPVSDEKLTRHKKLFKDKDIVNIENLKNLELCGDKIFNFSCCPLKVENSDGAPVRAVAWFE</sequence>
<comment type="caution">
    <text evidence="1">The sequence shown here is derived from an EMBL/GenBank/DDBJ whole genome shotgun (WGS) entry which is preliminary data.</text>
</comment>
<organism evidence="1 2">
    <name type="scientific">Peptacetobacter hiranonis (strain DSM 13275 / JCM 10541 / KCTC 15199 / TO-931)</name>
    <name type="common">Clostridium hiranonis</name>
    <dbReference type="NCBI Taxonomy" id="500633"/>
    <lineage>
        <taxon>Bacteria</taxon>
        <taxon>Bacillati</taxon>
        <taxon>Bacillota</taxon>
        <taxon>Clostridia</taxon>
        <taxon>Peptostreptococcales</taxon>
        <taxon>Peptostreptococcaceae</taxon>
        <taxon>Peptacetobacter</taxon>
    </lineage>
</organism>
<reference evidence="1 2" key="1">
    <citation type="submission" date="2008-09" db="EMBL/GenBank/DDBJ databases">
        <authorList>
            <person name="Fulton L."/>
            <person name="Clifton S."/>
            <person name="Fulton B."/>
            <person name="Xu J."/>
            <person name="Minx P."/>
            <person name="Pepin K.H."/>
            <person name="Johnson M."/>
            <person name="Thiruvilangam P."/>
            <person name="Bhonagiri V."/>
            <person name="Nash W.E."/>
            <person name="Mardis E.R."/>
            <person name="Wilson R.K."/>
        </authorList>
    </citation>
    <scope>NUCLEOTIDE SEQUENCE [LARGE SCALE GENOMIC DNA]</scope>
    <source>
        <strain evidence="1 2">DSM 13275</strain>
    </source>
</reference>